<evidence type="ECO:0000313" key="3">
    <source>
        <dbReference type="Proteomes" id="UP000316905"/>
    </source>
</evidence>
<dbReference type="Proteomes" id="UP000316905">
    <property type="component" value="Unassembled WGS sequence"/>
</dbReference>
<feature type="domain" description="Exonuclease VII large subunit C-terminal" evidence="1">
    <location>
        <begin position="5"/>
        <end position="142"/>
    </location>
</feature>
<name>A0A562PJL8_9PSED</name>
<dbReference type="RefSeq" id="WP_244309420.1">
    <property type="nucleotide sequence ID" value="NZ_VLKY01000049.1"/>
</dbReference>
<evidence type="ECO:0000259" key="1">
    <source>
        <dbReference type="Pfam" id="PF02601"/>
    </source>
</evidence>
<dbReference type="EMBL" id="VLKY01000049">
    <property type="protein sequence ID" value="TWI44617.1"/>
    <property type="molecule type" value="Genomic_DNA"/>
</dbReference>
<sequence length="146" mass="16290">MHNYQERYLAQLPSAVAEEEQCLGNLLTQYTYLAERKAADAAQELMQARQALSLQLGARLAEEQRCVDALAGQYQFAAQAGLQQEEASLQRYKDLYAVLDPRAIMAKGFALVRRQDGQAVRSVLEVTSGDRLEISFHEGNKTAIVQ</sequence>
<dbReference type="GO" id="GO:0009318">
    <property type="term" value="C:exodeoxyribonuclease VII complex"/>
    <property type="evidence" value="ECO:0007669"/>
    <property type="project" value="InterPro"/>
</dbReference>
<reference evidence="2 3" key="1">
    <citation type="journal article" date="2015" name="Stand. Genomic Sci.">
        <title>Genomic Encyclopedia of Bacterial and Archaeal Type Strains, Phase III: the genomes of soil and plant-associated and newly described type strains.</title>
        <authorList>
            <person name="Whitman W.B."/>
            <person name="Woyke T."/>
            <person name="Klenk H.P."/>
            <person name="Zhou Y."/>
            <person name="Lilburn T.G."/>
            <person name="Beck B.J."/>
            <person name="De Vos P."/>
            <person name="Vandamme P."/>
            <person name="Eisen J.A."/>
            <person name="Garrity G."/>
            <person name="Hugenholtz P."/>
            <person name="Kyrpides N.C."/>
        </authorList>
    </citation>
    <scope>NUCLEOTIDE SEQUENCE [LARGE SCALE GENOMIC DNA]</scope>
    <source>
        <strain evidence="2 3">CGMCC 1.6858</strain>
    </source>
</reference>
<dbReference type="AlphaFoldDB" id="A0A562PJL8"/>
<keyword evidence="3" id="KW-1185">Reference proteome</keyword>
<dbReference type="InterPro" id="IPR003753">
    <property type="entry name" value="Exonuc_VII_L"/>
</dbReference>
<gene>
    <name evidence="2" type="ORF">IQ22_04718</name>
</gene>
<dbReference type="PANTHER" id="PTHR30008">
    <property type="entry name" value="EXODEOXYRIBONUCLEASE 7 LARGE SUBUNIT"/>
    <property type="match status" value="1"/>
</dbReference>
<dbReference type="PANTHER" id="PTHR30008:SF0">
    <property type="entry name" value="EXODEOXYRIBONUCLEASE 7 LARGE SUBUNIT"/>
    <property type="match status" value="1"/>
</dbReference>
<organism evidence="2 3">
    <name type="scientific">Pseudomonas duriflava</name>
    <dbReference type="NCBI Taxonomy" id="459528"/>
    <lineage>
        <taxon>Bacteria</taxon>
        <taxon>Pseudomonadati</taxon>
        <taxon>Pseudomonadota</taxon>
        <taxon>Gammaproteobacteria</taxon>
        <taxon>Pseudomonadales</taxon>
        <taxon>Pseudomonadaceae</taxon>
        <taxon>Pseudomonas</taxon>
    </lineage>
</organism>
<proteinExistence type="predicted"/>
<accession>A0A562PJL8</accession>
<dbReference type="GO" id="GO:0008855">
    <property type="term" value="F:exodeoxyribonuclease VII activity"/>
    <property type="evidence" value="ECO:0007669"/>
    <property type="project" value="InterPro"/>
</dbReference>
<dbReference type="Pfam" id="PF02601">
    <property type="entry name" value="Exonuc_VII_L"/>
    <property type="match status" value="1"/>
</dbReference>
<dbReference type="GO" id="GO:0006308">
    <property type="term" value="P:DNA catabolic process"/>
    <property type="evidence" value="ECO:0007669"/>
    <property type="project" value="InterPro"/>
</dbReference>
<evidence type="ECO:0000313" key="2">
    <source>
        <dbReference type="EMBL" id="TWI44617.1"/>
    </source>
</evidence>
<protein>
    <submittedName>
        <fullName evidence="2">Exodeoxyribonuclease VII large subunit</fullName>
    </submittedName>
</protein>
<comment type="caution">
    <text evidence="2">The sequence shown here is derived from an EMBL/GenBank/DDBJ whole genome shotgun (WGS) entry which is preliminary data.</text>
</comment>
<dbReference type="InterPro" id="IPR020579">
    <property type="entry name" value="Exonuc_VII_lsu_C"/>
</dbReference>